<sequence>METETEKKKRHKRAKDTPGPSRKKVYRQRRRLTRHGVRVAATKAQLPIELKTRLAQEPAPVEPTLEELRAKSSGEKVPWPADVERLHDLENPLGIEFPELDTRNLPKVLCTRRVTGVRGLELRAVADCGIGLFTDRPQAAGVVLARYAGRMTLEDPKADAAYTVQLKNKSKEGAVVYVDAERS</sequence>
<gene>
    <name evidence="2" type="ORF">P43SY_011640</name>
</gene>
<organism evidence="2 3">
    <name type="scientific">Pythium insidiosum</name>
    <name type="common">Pythiosis disease agent</name>
    <dbReference type="NCBI Taxonomy" id="114742"/>
    <lineage>
        <taxon>Eukaryota</taxon>
        <taxon>Sar</taxon>
        <taxon>Stramenopiles</taxon>
        <taxon>Oomycota</taxon>
        <taxon>Peronosporomycetes</taxon>
        <taxon>Pythiales</taxon>
        <taxon>Pythiaceae</taxon>
        <taxon>Pythium</taxon>
    </lineage>
</organism>
<name>A0AAD5Q565_PYTIN</name>
<proteinExistence type="predicted"/>
<feature type="region of interest" description="Disordered" evidence="1">
    <location>
        <begin position="1"/>
        <end position="34"/>
    </location>
</feature>
<reference evidence="2" key="1">
    <citation type="submission" date="2021-12" db="EMBL/GenBank/DDBJ databases">
        <title>Prjna785345.</title>
        <authorList>
            <person name="Rujirawat T."/>
            <person name="Krajaejun T."/>
        </authorList>
    </citation>
    <scope>NUCLEOTIDE SEQUENCE</scope>
    <source>
        <strain evidence="2">Pi057C3</strain>
    </source>
</reference>
<keyword evidence="3" id="KW-1185">Reference proteome</keyword>
<feature type="compositionally biased region" description="Basic residues" evidence="1">
    <location>
        <begin position="21"/>
        <end position="34"/>
    </location>
</feature>
<dbReference type="Proteomes" id="UP001209570">
    <property type="component" value="Unassembled WGS sequence"/>
</dbReference>
<evidence type="ECO:0000313" key="3">
    <source>
        <dbReference type="Proteomes" id="UP001209570"/>
    </source>
</evidence>
<evidence type="ECO:0000313" key="2">
    <source>
        <dbReference type="EMBL" id="KAJ0390748.1"/>
    </source>
</evidence>
<comment type="caution">
    <text evidence="2">The sequence shown here is derived from an EMBL/GenBank/DDBJ whole genome shotgun (WGS) entry which is preliminary data.</text>
</comment>
<accession>A0AAD5Q565</accession>
<protein>
    <submittedName>
        <fullName evidence="2">Uncharacterized protein</fullName>
    </submittedName>
</protein>
<dbReference type="AlphaFoldDB" id="A0AAD5Q565"/>
<dbReference type="EMBL" id="JAKCXM010001679">
    <property type="protein sequence ID" value="KAJ0390748.1"/>
    <property type="molecule type" value="Genomic_DNA"/>
</dbReference>
<evidence type="ECO:0000256" key="1">
    <source>
        <dbReference type="SAM" id="MobiDB-lite"/>
    </source>
</evidence>